<evidence type="ECO:0000256" key="7">
    <source>
        <dbReference type="ARBA" id="ARBA00022692"/>
    </source>
</evidence>
<dbReference type="InterPro" id="IPR032675">
    <property type="entry name" value="LRR_dom_sf"/>
</dbReference>
<evidence type="ECO:0000256" key="12">
    <source>
        <dbReference type="ARBA" id="ARBA00023180"/>
    </source>
</evidence>
<keyword evidence="4" id="KW-1003">Cell membrane</keyword>
<evidence type="ECO:0000256" key="9">
    <source>
        <dbReference type="ARBA" id="ARBA00022989"/>
    </source>
</evidence>
<keyword evidence="9" id="KW-1133">Transmembrane helix</keyword>
<keyword evidence="8" id="KW-0677">Repeat</keyword>
<evidence type="ECO:0000256" key="4">
    <source>
        <dbReference type="ARBA" id="ARBA00022475"/>
    </source>
</evidence>
<accession>A0A921RBS6</accession>
<evidence type="ECO:0000256" key="6">
    <source>
        <dbReference type="ARBA" id="ARBA00022626"/>
    </source>
</evidence>
<protein>
    <submittedName>
        <fullName evidence="14">Uncharacterized protein</fullName>
    </submittedName>
</protein>
<feature type="non-terminal residue" evidence="14">
    <location>
        <position position="1"/>
    </location>
</feature>
<dbReference type="GO" id="GO:0005886">
    <property type="term" value="C:plasma membrane"/>
    <property type="evidence" value="ECO:0007669"/>
    <property type="project" value="UniProtKB-SubCell"/>
</dbReference>
<reference evidence="14" key="1">
    <citation type="journal article" date="2019" name="BMC Genomics">
        <title>A new reference genome for Sorghum bicolor reveals high levels of sequence similarity between sweet and grain genotypes: implications for the genetics of sugar metabolism.</title>
        <authorList>
            <person name="Cooper E.A."/>
            <person name="Brenton Z.W."/>
            <person name="Flinn B.S."/>
            <person name="Jenkins J."/>
            <person name="Shu S."/>
            <person name="Flowers D."/>
            <person name="Luo F."/>
            <person name="Wang Y."/>
            <person name="Xia P."/>
            <person name="Barry K."/>
            <person name="Daum C."/>
            <person name="Lipzen A."/>
            <person name="Yoshinaga Y."/>
            <person name="Schmutz J."/>
            <person name="Saski C."/>
            <person name="Vermerris W."/>
            <person name="Kresovich S."/>
        </authorList>
    </citation>
    <scope>NUCLEOTIDE SEQUENCE</scope>
</reference>
<keyword evidence="5" id="KW-0433">Leucine-rich repeat</keyword>
<keyword evidence="11" id="KW-0675">Receptor</keyword>
<keyword evidence="12" id="KW-0325">Glycoprotein</keyword>
<organism evidence="14 15">
    <name type="scientific">Sorghum bicolor</name>
    <name type="common">Sorghum</name>
    <name type="synonym">Sorghum vulgare</name>
    <dbReference type="NCBI Taxonomy" id="4558"/>
    <lineage>
        <taxon>Eukaryota</taxon>
        <taxon>Viridiplantae</taxon>
        <taxon>Streptophyta</taxon>
        <taxon>Embryophyta</taxon>
        <taxon>Tracheophyta</taxon>
        <taxon>Spermatophyta</taxon>
        <taxon>Magnoliopsida</taxon>
        <taxon>Liliopsida</taxon>
        <taxon>Poales</taxon>
        <taxon>Poaceae</taxon>
        <taxon>PACMAD clade</taxon>
        <taxon>Panicoideae</taxon>
        <taxon>Andropogonodae</taxon>
        <taxon>Andropogoneae</taxon>
        <taxon>Sorghinae</taxon>
        <taxon>Sorghum</taxon>
    </lineage>
</organism>
<evidence type="ECO:0000256" key="5">
    <source>
        <dbReference type="ARBA" id="ARBA00022614"/>
    </source>
</evidence>
<keyword evidence="7" id="KW-0812">Transmembrane</keyword>
<evidence type="ECO:0000313" key="15">
    <source>
        <dbReference type="Proteomes" id="UP000807115"/>
    </source>
</evidence>
<dbReference type="Pfam" id="PF00560">
    <property type="entry name" value="LRR_1"/>
    <property type="match status" value="3"/>
</dbReference>
<gene>
    <name evidence="14" type="ORF">BDA96_03G063500</name>
</gene>
<dbReference type="GO" id="GO:0009742">
    <property type="term" value="P:brassinosteroid mediated signaling pathway"/>
    <property type="evidence" value="ECO:0007669"/>
    <property type="project" value="UniProtKB-KW"/>
</dbReference>
<evidence type="ECO:0000256" key="11">
    <source>
        <dbReference type="ARBA" id="ARBA00023170"/>
    </source>
</evidence>
<dbReference type="EMBL" id="CM027682">
    <property type="protein sequence ID" value="KAG0536436.1"/>
    <property type="molecule type" value="Genomic_DNA"/>
</dbReference>
<dbReference type="Proteomes" id="UP000807115">
    <property type="component" value="Chromosome 3"/>
</dbReference>
<evidence type="ECO:0000313" key="14">
    <source>
        <dbReference type="EMBL" id="KAG0536436.1"/>
    </source>
</evidence>
<comment type="similarity">
    <text evidence="3">Belongs to the RLP family.</text>
</comment>
<comment type="caution">
    <text evidence="14">The sequence shown here is derived from an EMBL/GenBank/DDBJ whole genome shotgun (WGS) entry which is preliminary data.</text>
</comment>
<dbReference type="Gene3D" id="3.80.10.10">
    <property type="entry name" value="Ribonuclease Inhibitor"/>
    <property type="match status" value="1"/>
</dbReference>
<dbReference type="PANTHER" id="PTHR27004:SF425">
    <property type="entry name" value="OS01G0162800 PROTEIN"/>
    <property type="match status" value="1"/>
</dbReference>
<reference evidence="14" key="2">
    <citation type="submission" date="2020-10" db="EMBL/GenBank/DDBJ databases">
        <authorList>
            <person name="Cooper E.A."/>
            <person name="Brenton Z.W."/>
            <person name="Flinn B.S."/>
            <person name="Jenkins J."/>
            <person name="Shu S."/>
            <person name="Flowers D."/>
            <person name="Luo F."/>
            <person name="Wang Y."/>
            <person name="Xia P."/>
            <person name="Barry K."/>
            <person name="Daum C."/>
            <person name="Lipzen A."/>
            <person name="Yoshinaga Y."/>
            <person name="Schmutz J."/>
            <person name="Saski C."/>
            <person name="Vermerris W."/>
            <person name="Kresovich S."/>
        </authorList>
    </citation>
    <scope>NUCLEOTIDE SEQUENCE</scope>
</reference>
<keyword evidence="6" id="KW-1070">Brassinosteroid signaling pathway</keyword>
<sequence>TIRSLVSLHGLNMSYNNFMGRIPSELGNLTRLESMDLSWNHLSGKIPQQLTSLTSLSWLNLSYNNWTGRIPQGNQFLSFPNTSFEGNTGLCRNPLSTQCDSPGSTAPTISQEHSDAFATWKDGLASISVLVCDIVMQITCTCSRQTRQIKTILF</sequence>
<dbReference type="PANTHER" id="PTHR27004">
    <property type="entry name" value="RECEPTOR-LIKE PROTEIN 12 ISOFORM X1"/>
    <property type="match status" value="1"/>
</dbReference>
<comment type="subcellular location">
    <subcellularLocation>
        <location evidence="1">Cell membrane</location>
    </subcellularLocation>
    <subcellularLocation>
        <location evidence="13">Endomembrane system</location>
        <topology evidence="13">Single-pass membrane protein</topology>
    </subcellularLocation>
    <subcellularLocation>
        <location evidence="2">Membrane</location>
        <topology evidence="2">Single-pass type I membrane protein</topology>
    </subcellularLocation>
</comment>
<evidence type="ECO:0000256" key="2">
    <source>
        <dbReference type="ARBA" id="ARBA00004479"/>
    </source>
</evidence>
<name>A0A921RBS6_SORBI</name>
<proteinExistence type="inferred from homology"/>
<dbReference type="AlphaFoldDB" id="A0A921RBS6"/>
<evidence type="ECO:0000256" key="3">
    <source>
        <dbReference type="ARBA" id="ARBA00009592"/>
    </source>
</evidence>
<dbReference type="FunFam" id="3.80.10.10:FF:000111">
    <property type="entry name" value="LRR receptor-like serine/threonine-protein kinase ERECTA"/>
    <property type="match status" value="1"/>
</dbReference>
<evidence type="ECO:0000256" key="8">
    <source>
        <dbReference type="ARBA" id="ARBA00022737"/>
    </source>
</evidence>
<dbReference type="InterPro" id="IPR001611">
    <property type="entry name" value="Leu-rich_rpt"/>
</dbReference>
<evidence type="ECO:0000256" key="13">
    <source>
        <dbReference type="ARBA" id="ARBA00037847"/>
    </source>
</evidence>
<evidence type="ECO:0000256" key="10">
    <source>
        <dbReference type="ARBA" id="ARBA00023136"/>
    </source>
</evidence>
<dbReference type="SUPFAM" id="SSF52058">
    <property type="entry name" value="L domain-like"/>
    <property type="match status" value="1"/>
</dbReference>
<keyword evidence="10" id="KW-0472">Membrane</keyword>
<evidence type="ECO:0000256" key="1">
    <source>
        <dbReference type="ARBA" id="ARBA00004236"/>
    </source>
</evidence>